<dbReference type="AlphaFoldDB" id="A0A5C6WA68"/>
<dbReference type="EMBL" id="VOQF01000001">
    <property type="protein sequence ID" value="TXC93400.1"/>
    <property type="molecule type" value="Genomic_DNA"/>
</dbReference>
<proteinExistence type="predicted"/>
<protein>
    <recommendedName>
        <fullName evidence="1">Intracellular proteinase inhibitor BsuPI domain-containing protein</fullName>
    </recommendedName>
</protein>
<dbReference type="InterPro" id="IPR020481">
    <property type="entry name" value="Intracell_prot_inh_BsuPI"/>
</dbReference>
<dbReference type="Pfam" id="PF12690">
    <property type="entry name" value="BsuPI"/>
    <property type="match status" value="1"/>
</dbReference>
<dbReference type="OrthoDB" id="2453194at2"/>
<feature type="domain" description="Intracellular proteinase inhibitor BsuPI" evidence="1">
    <location>
        <begin position="54"/>
        <end position="141"/>
    </location>
</feature>
<evidence type="ECO:0000313" key="2">
    <source>
        <dbReference type="EMBL" id="TXC93400.1"/>
    </source>
</evidence>
<dbReference type="Proteomes" id="UP000321363">
    <property type="component" value="Unassembled WGS sequence"/>
</dbReference>
<accession>A0A5C6WA68</accession>
<comment type="caution">
    <text evidence="2">The sequence shown here is derived from an EMBL/GenBank/DDBJ whole genome shotgun (WGS) entry which is preliminary data.</text>
</comment>
<dbReference type="InterPro" id="IPR038144">
    <property type="entry name" value="IPI"/>
</dbReference>
<sequence length="156" mass="17538">MKMLKKNWFIFLIITILAGCGTGNTNSNTENEGSKNGDDKQIIAGEMVASLTESSPLHYTYKVKNQTEEVEKMEFTSSQRVDYQVLTKDGEEIFLFSSTASFLAALGSEEIKPGEEFTYDINLSELNLSSGEYELSVWMTPKEGKKYEVSKNFIVN</sequence>
<dbReference type="Gene3D" id="2.60.40.2360">
    <property type="entry name" value="Intracellular proteinase inhibitor BsuPI"/>
    <property type="match status" value="1"/>
</dbReference>
<reference evidence="2 3" key="1">
    <citation type="journal article" date="2005" name="Int. J. Syst. Evol. Microbiol.">
        <title>Bacillus litoralis sp. nov., isolated from a tidal flat of the Yellow Sea in Korea.</title>
        <authorList>
            <person name="Yoon J.H."/>
            <person name="Oh T.K."/>
        </authorList>
    </citation>
    <scope>NUCLEOTIDE SEQUENCE [LARGE SCALE GENOMIC DNA]</scope>
    <source>
        <strain evidence="2 3">SW-211</strain>
    </source>
</reference>
<keyword evidence="3" id="KW-1185">Reference proteome</keyword>
<gene>
    <name evidence="2" type="ORF">FS935_04215</name>
</gene>
<evidence type="ECO:0000259" key="1">
    <source>
        <dbReference type="Pfam" id="PF12690"/>
    </source>
</evidence>
<evidence type="ECO:0000313" key="3">
    <source>
        <dbReference type="Proteomes" id="UP000321363"/>
    </source>
</evidence>
<name>A0A5C6WA68_9BACI</name>
<organism evidence="2 3">
    <name type="scientific">Metabacillus litoralis</name>
    <dbReference type="NCBI Taxonomy" id="152268"/>
    <lineage>
        <taxon>Bacteria</taxon>
        <taxon>Bacillati</taxon>
        <taxon>Bacillota</taxon>
        <taxon>Bacilli</taxon>
        <taxon>Bacillales</taxon>
        <taxon>Bacillaceae</taxon>
        <taxon>Metabacillus</taxon>
    </lineage>
</organism>
<dbReference type="PROSITE" id="PS51257">
    <property type="entry name" value="PROKAR_LIPOPROTEIN"/>
    <property type="match status" value="1"/>
</dbReference>